<name>A0A167ZUL4_9HYPO</name>
<evidence type="ECO:0000256" key="1">
    <source>
        <dbReference type="SAM" id="MobiDB-lite"/>
    </source>
</evidence>
<reference evidence="2 3" key="1">
    <citation type="journal article" date="2016" name="Genome Biol. Evol.">
        <title>Divergent and convergent evolution of fungal pathogenicity.</title>
        <authorList>
            <person name="Shang Y."/>
            <person name="Xiao G."/>
            <person name="Zheng P."/>
            <person name="Cen K."/>
            <person name="Zhan S."/>
            <person name="Wang C."/>
        </authorList>
    </citation>
    <scope>NUCLEOTIDE SEQUENCE [LARGE SCALE GENOMIC DNA]</scope>
    <source>
        <strain evidence="2 3">RCEF 264</strain>
    </source>
</reference>
<feature type="region of interest" description="Disordered" evidence="1">
    <location>
        <begin position="53"/>
        <end position="102"/>
    </location>
</feature>
<keyword evidence="3" id="KW-1185">Reference proteome</keyword>
<evidence type="ECO:0000313" key="2">
    <source>
        <dbReference type="EMBL" id="OAA67925.1"/>
    </source>
</evidence>
<feature type="compositionally biased region" description="Low complexity" evidence="1">
    <location>
        <begin position="77"/>
        <end position="97"/>
    </location>
</feature>
<dbReference type="OrthoDB" id="5225646at2759"/>
<dbReference type="Proteomes" id="UP000076874">
    <property type="component" value="Unassembled WGS sequence"/>
</dbReference>
<accession>A0A167ZUL4</accession>
<comment type="caution">
    <text evidence="2">The sequence shown here is derived from an EMBL/GenBank/DDBJ whole genome shotgun (WGS) entry which is preliminary data.</text>
</comment>
<dbReference type="EMBL" id="AZHD01000001">
    <property type="protein sequence ID" value="OAA67925.1"/>
    <property type="molecule type" value="Genomic_DNA"/>
</dbReference>
<proteinExistence type="predicted"/>
<sequence length="372" mass="40224">MCLIRRFTFWHCGCAVDLKDQAMLKPCAHKVANPDAPCTIHVVPFYDNDAETGGGGTNTANTSNGGTGNHHHHDGHSGAASNAGNMSNGTTIPSIGNSGNGGHGNIGNNGHIGNIGNTGNIGNIGNIGNVGSNGSTTTNYSIGTISAGIRAIANADANGWNYHDWMYLVVPVVAHVTLEQDAETLRQIHTAPRMCAEHEAKFELSVHAYWKSELLWLRPKLCRHGVAARQNLVLAQQRADRLWHLYRLWKLFHGGDQHGSADITCTTHHHHHFPHHPWWGYISLDHEEYDNVDNSDAHSDGNADAGADADGITIEKVGDDDDSDDDLGLNVGQALMEFALADGETNYAALRMGLDDLLDPLRDSLHPREMVA</sequence>
<dbReference type="AlphaFoldDB" id="A0A167ZUL4"/>
<evidence type="ECO:0000313" key="3">
    <source>
        <dbReference type="Proteomes" id="UP000076874"/>
    </source>
</evidence>
<gene>
    <name evidence="2" type="ORF">SPI_00120</name>
</gene>
<protein>
    <submittedName>
        <fullName evidence="2">Uncharacterized protein</fullName>
    </submittedName>
</protein>
<organism evidence="2 3">
    <name type="scientific">Niveomyces insectorum RCEF 264</name>
    <dbReference type="NCBI Taxonomy" id="1081102"/>
    <lineage>
        <taxon>Eukaryota</taxon>
        <taxon>Fungi</taxon>
        <taxon>Dikarya</taxon>
        <taxon>Ascomycota</taxon>
        <taxon>Pezizomycotina</taxon>
        <taxon>Sordariomycetes</taxon>
        <taxon>Hypocreomycetidae</taxon>
        <taxon>Hypocreales</taxon>
        <taxon>Cordycipitaceae</taxon>
        <taxon>Niveomyces</taxon>
    </lineage>
</organism>